<dbReference type="SUPFAM" id="SSF51316">
    <property type="entry name" value="Mss4-like"/>
    <property type="match status" value="1"/>
</dbReference>
<gene>
    <name evidence="6" type="ORF">O0V09_05245</name>
</gene>
<name>A0A9J6RJL9_9GAMM</name>
<evidence type="ECO:0000256" key="2">
    <source>
        <dbReference type="ARBA" id="ARBA00022723"/>
    </source>
</evidence>
<dbReference type="AlphaFoldDB" id="A0A9J6RJL9"/>
<dbReference type="Proteomes" id="UP001069090">
    <property type="component" value="Unassembled WGS sequence"/>
</dbReference>
<keyword evidence="4" id="KW-0456">Lyase</keyword>
<evidence type="ECO:0000313" key="7">
    <source>
        <dbReference type="Proteomes" id="UP001069090"/>
    </source>
</evidence>
<evidence type="ECO:0000259" key="5">
    <source>
        <dbReference type="PROSITE" id="PS51891"/>
    </source>
</evidence>
<protein>
    <submittedName>
        <fullName evidence="6">GFA family protein</fullName>
    </submittedName>
</protein>
<comment type="similarity">
    <text evidence="1">Belongs to the Gfa family.</text>
</comment>
<dbReference type="Gene3D" id="3.90.1590.10">
    <property type="entry name" value="glutathione-dependent formaldehyde- activating enzyme (gfa)"/>
    <property type="match status" value="1"/>
</dbReference>
<reference evidence="6 7" key="1">
    <citation type="submission" date="2022-12" db="EMBL/GenBank/DDBJ databases">
        <title>Dasania phycosphaerae sp. nov., isolated from particulate material of the south coast of Korea.</title>
        <authorList>
            <person name="Jiang Y."/>
        </authorList>
    </citation>
    <scope>NUCLEOTIDE SEQUENCE [LARGE SCALE GENOMIC DNA]</scope>
    <source>
        <strain evidence="6 7">GY-19</strain>
    </source>
</reference>
<evidence type="ECO:0000256" key="4">
    <source>
        <dbReference type="ARBA" id="ARBA00023239"/>
    </source>
</evidence>
<dbReference type="PANTHER" id="PTHR33337:SF40">
    <property type="entry name" value="CENP-V_GFA DOMAIN-CONTAINING PROTEIN-RELATED"/>
    <property type="match status" value="1"/>
</dbReference>
<dbReference type="InterPro" id="IPR006913">
    <property type="entry name" value="CENP-V/GFA"/>
</dbReference>
<dbReference type="GO" id="GO:0016846">
    <property type="term" value="F:carbon-sulfur lyase activity"/>
    <property type="evidence" value="ECO:0007669"/>
    <property type="project" value="InterPro"/>
</dbReference>
<evidence type="ECO:0000256" key="1">
    <source>
        <dbReference type="ARBA" id="ARBA00005495"/>
    </source>
</evidence>
<evidence type="ECO:0000256" key="3">
    <source>
        <dbReference type="ARBA" id="ARBA00022833"/>
    </source>
</evidence>
<feature type="domain" description="CENP-V/GFA" evidence="5">
    <location>
        <begin position="7"/>
        <end position="120"/>
    </location>
</feature>
<keyword evidence="2" id="KW-0479">Metal-binding</keyword>
<keyword evidence="7" id="KW-1185">Reference proteome</keyword>
<organism evidence="6 7">
    <name type="scientific">Dasania phycosphaerae</name>
    <dbReference type="NCBI Taxonomy" id="2950436"/>
    <lineage>
        <taxon>Bacteria</taxon>
        <taxon>Pseudomonadati</taxon>
        <taxon>Pseudomonadota</taxon>
        <taxon>Gammaproteobacteria</taxon>
        <taxon>Cellvibrionales</taxon>
        <taxon>Spongiibacteraceae</taxon>
        <taxon>Dasania</taxon>
    </lineage>
</organism>
<evidence type="ECO:0000313" key="6">
    <source>
        <dbReference type="EMBL" id="MCZ0864594.1"/>
    </source>
</evidence>
<keyword evidence="3" id="KW-0862">Zinc</keyword>
<dbReference type="InterPro" id="IPR011057">
    <property type="entry name" value="Mss4-like_sf"/>
</dbReference>
<dbReference type="GO" id="GO:0046872">
    <property type="term" value="F:metal ion binding"/>
    <property type="evidence" value="ECO:0007669"/>
    <property type="project" value="UniProtKB-KW"/>
</dbReference>
<dbReference type="EMBL" id="JAPTGG010000003">
    <property type="protein sequence ID" value="MCZ0864594.1"/>
    <property type="molecule type" value="Genomic_DNA"/>
</dbReference>
<dbReference type="Pfam" id="PF04828">
    <property type="entry name" value="GFA"/>
    <property type="match status" value="1"/>
</dbReference>
<dbReference type="PROSITE" id="PS51891">
    <property type="entry name" value="CENP_V_GFA"/>
    <property type="match status" value="1"/>
</dbReference>
<proteinExistence type="inferred from homology"/>
<accession>A0A9J6RJL9</accession>
<dbReference type="RefSeq" id="WP_258330746.1">
    <property type="nucleotide sequence ID" value="NZ_JAPTGG010000003.1"/>
</dbReference>
<dbReference type="PANTHER" id="PTHR33337">
    <property type="entry name" value="GFA DOMAIN-CONTAINING PROTEIN"/>
    <property type="match status" value="1"/>
</dbReference>
<comment type="caution">
    <text evidence="6">The sequence shown here is derived from an EMBL/GenBank/DDBJ whole genome shotgun (WGS) entry which is preliminary data.</text>
</comment>
<sequence>MSKTIKKSSRCLCGQVEIHLDHMSQQVGACHCSMCRTWGGGPYMEVNCGTDVSFTGEEHIKVYASSDWAERGFCGVCGTHLFYRLKQTGEHMVPIGLLGDEPGLVFKSQVFIDEKPDFYSFANQTQTLTGPEVFALFSSADES</sequence>